<dbReference type="PROSITE" id="PS51688">
    <property type="entry name" value="ICA"/>
    <property type="match status" value="1"/>
</dbReference>
<feature type="compositionally biased region" description="Gly residues" evidence="1">
    <location>
        <begin position="1357"/>
        <end position="1367"/>
    </location>
</feature>
<evidence type="ECO:0000259" key="2">
    <source>
        <dbReference type="PROSITE" id="PS51688"/>
    </source>
</evidence>
<dbReference type="EMBL" id="MN740451">
    <property type="protein sequence ID" value="QHU27091.1"/>
    <property type="molecule type" value="Genomic_DNA"/>
</dbReference>
<protein>
    <recommendedName>
        <fullName evidence="2">Peptidase S74 domain-containing protein</fullName>
    </recommendedName>
</protein>
<accession>A0A6C0LBN1</accession>
<reference evidence="3" key="1">
    <citation type="journal article" date="2020" name="Nature">
        <title>Giant virus diversity and host interactions through global metagenomics.</title>
        <authorList>
            <person name="Schulz F."/>
            <person name="Roux S."/>
            <person name="Paez-Espino D."/>
            <person name="Jungbluth S."/>
            <person name="Walsh D.A."/>
            <person name="Denef V.J."/>
            <person name="McMahon K.D."/>
            <person name="Konstantinidis K.T."/>
            <person name="Eloe-Fadrosh E.A."/>
            <person name="Kyrpides N.C."/>
            <person name="Woyke T."/>
        </authorList>
    </citation>
    <scope>NUCLEOTIDE SEQUENCE</scope>
    <source>
        <strain evidence="3">GVMAG-M-3300027763-16</strain>
    </source>
</reference>
<name>A0A6C0LBN1_9ZZZZ</name>
<sequence length="2151" mass="210889">MDIIQGLIESGNAGKSGLRIVNNNGTFGVAINNDTPPTLPTEIVVPSSAIPTEITVSPMPTNIVVTGATSTTIGTTDRCIQFPYSGTATTKDYTFTTTENLICDILVVGGGGSGGQYGGGGGGGDVLYFDSVLFTSGAYTINIGKGGFGNARDSSTHGGGYNGNNSSIIGGVINITAGGGGGGGGYYSAALNGTSVSYTNPKTGISQISSGGGGGSIRDNTSASGNGVSGNGATNLNNFSAGGGGGGAGGITNGVLGNAPDKPSTILGGNGGIGYESDITGVMVQYGGGGGGGDWTAPDTPGIGVYGGGNGGAPPQNGAAGTGGGGGGRNALGSNLEGQGGSGIVIIRYRKVPSEIVVSGTIADTTDRYIQFPYSGTGATKDYTITTTENLVCDILIVGGGGAGGQWMGGGGGAGGVVYAISQTLSAATYRVRVGKGGVGINSSINPAQLGINQDGVESSLMNSDASSYITLTLGGVSQSMRGLGGGGGGTFNLPNTINGRGGGSGGGCSETYNNGWVINTAGTATQPATYWNGTAYVVGGTAGRQNTNTTQDYGAGGGGGLGGQATDYRNGNDGVAINITGTSQFYAAGGGTGQYGEAGIPISTSAGLGGSGIGGNGRIFSNVSNSYFAAPRDQATSGANGTGSGGGGGAYTQTPYGLAGSGGSGIVIIRYRKPSSEIVVSSIISGTTDRYISFPFSGTGTTKDYTFTTTENLICDVLVVGGGGCGGRSGGGGGAVIYTQNVYFPSGGYSVKVGNGGISLKTGGVGDTQGANGSDSDILFGAITIFRAKGGGFGAANYVQSMTGGTGGSGGGSENRDNIPSTATSVVSSANIISTNTSSSTFTTLTNQSPNGITIYGNRGGLGGSATVGANTGYSGGGGGGAGGVGGNFNASTLTSGAGGAGISINITGSSIKYGSGGASGIYNGSVNATQGTSGTVDSGGGTGAYTINTTSVYGSIPTPGRGGGGGGWGVNGNYGGAAEQLYAKDGGSGVIIIRYRKIVATITNTIFSILNDGKIQAGSNVYSNVITNYVNPSLSNTSNSISGTGNSSQWTNNGTKIYYNTSNVGIGTTDPITPLHIYNDTITTTLPTEIVVSPMPTEIVVAGTTFGTIGTTERFIQFPYSGTGITKDYTFTTTENLLCDILIVGGGGAGGTVIGGGGGSGSIIYASGFNVGIGTYTINVGRGGIGATATAGGSGIVGGNGGSSSAFGATAIGGGGGGWYNGNGGIAGGSGGGCGGGVNQAAGGAGGSGGVAGSTTIGGTIIPTATFKEYLCNNGGFPFYYQNAGNSWSTISGGGGGVSAIGGGTPNSGTKTSANGDGGAGKNYNITGTLTIYGGGGGGGSHRGALTSISAPSSGSGGSGGGGAGADDTTISKSGFNGIDGTGGGGGGSSYNSSPVGIKGGNGGSGIVIIRYRKIIYSSVRLLLDTTTTSVATLELRRGTGADMQTDYRFINDMDGYIKLQYENSTQLFNDTAANLAWFSSNETIIHKNTSMNGRVGIGTTFHATRSLDVVGDANISGSVSLGGFSVSNSGSSSNISAIITNSLTSNTSLTIHNGYISPVITSSPVATTTGTTGAYTYQVFTYTSETGGAGSRQTLYNITISGNAVCDILMVGGGGGGGKDIGGGGGGGAVLYGTNITIPANTYEIRVGDGATAGETRGKSTTGFGATLLGGGCAGNVAWGANPSTANSGGSGAGGKSWWNDGTTSPSTNQAGGVGVSTLGTILTTATLYNGNLGGAGVLQLPNNLIQSGGGGGASAVGGNGNTSGSQTGNGGSGVLVNITGNNLYWGGGGGGGSYQSSPANGGLGGGGAGYDYSFGSGTVGGSGYGAASGYNAGNGTGSGGGGSGYQNGNAGKGGSGIVIIRYLTPPTNISSSIEFIRGTAADANRDYKLGNYNSEFKVISSTSGVDTDYIKITTAGAITNPTGTASWNTGSDRRIKENIERASYDKCYDNINKLELNRFNYIDGFNTVSRDNKQLGFIAQEVYDIFPKAISSHGYYNDTLNIPDLLSVDVSQINYSLYGAVKKLIEINNEDEKHLSTFENRVKTIKTILNIAIELTTSNLIDTTSSNLIDTTTSNLIDTTTSNLIDTTSSNLIDTTSSNLIDTISSNLIDTISSNLLSDTISSNLIDTISSNLLSDTISSNLIIDNV</sequence>
<feature type="domain" description="Peptidase S74" evidence="2">
    <location>
        <begin position="1935"/>
        <end position="2039"/>
    </location>
</feature>
<feature type="region of interest" description="Disordered" evidence="1">
    <location>
        <begin position="1346"/>
        <end position="1369"/>
    </location>
</feature>
<dbReference type="Pfam" id="PF13884">
    <property type="entry name" value="Peptidase_S74"/>
    <property type="match status" value="1"/>
</dbReference>
<dbReference type="InterPro" id="IPR030392">
    <property type="entry name" value="S74_ICA"/>
</dbReference>
<evidence type="ECO:0000313" key="3">
    <source>
        <dbReference type="EMBL" id="QHU27091.1"/>
    </source>
</evidence>
<feature type="compositionally biased region" description="Polar residues" evidence="1">
    <location>
        <begin position="1703"/>
        <end position="1714"/>
    </location>
</feature>
<feature type="region of interest" description="Disordered" evidence="1">
    <location>
        <begin position="1689"/>
        <end position="1717"/>
    </location>
</feature>
<evidence type="ECO:0000256" key="1">
    <source>
        <dbReference type="SAM" id="MobiDB-lite"/>
    </source>
</evidence>
<organism evidence="3">
    <name type="scientific">viral metagenome</name>
    <dbReference type="NCBI Taxonomy" id="1070528"/>
    <lineage>
        <taxon>unclassified sequences</taxon>
        <taxon>metagenomes</taxon>
        <taxon>organismal metagenomes</taxon>
    </lineage>
</organism>
<proteinExistence type="predicted"/>
<feature type="region of interest" description="Disordered" evidence="1">
    <location>
        <begin position="1753"/>
        <end position="1773"/>
    </location>
</feature>
<dbReference type="InterPro" id="IPR049304">
    <property type="entry name" value="Gly_rich_dom"/>
</dbReference>
<dbReference type="Pfam" id="PF21722">
    <property type="entry name" value="Gly_rich_2"/>
    <property type="match status" value="5"/>
</dbReference>